<dbReference type="Proteomes" id="UP001165960">
    <property type="component" value="Unassembled WGS sequence"/>
</dbReference>
<dbReference type="EMBL" id="QTSX02006430">
    <property type="protein sequence ID" value="KAJ9054679.1"/>
    <property type="molecule type" value="Genomic_DNA"/>
</dbReference>
<keyword evidence="2" id="KW-1185">Reference proteome</keyword>
<organism evidence="1 2">
    <name type="scientific">Entomophthora muscae</name>
    <dbReference type="NCBI Taxonomy" id="34485"/>
    <lineage>
        <taxon>Eukaryota</taxon>
        <taxon>Fungi</taxon>
        <taxon>Fungi incertae sedis</taxon>
        <taxon>Zoopagomycota</taxon>
        <taxon>Entomophthoromycotina</taxon>
        <taxon>Entomophthoromycetes</taxon>
        <taxon>Entomophthorales</taxon>
        <taxon>Entomophthoraceae</taxon>
        <taxon>Entomophthora</taxon>
    </lineage>
</organism>
<proteinExistence type="predicted"/>
<reference evidence="1" key="1">
    <citation type="submission" date="2022-04" db="EMBL/GenBank/DDBJ databases">
        <title>Genome of the entomopathogenic fungus Entomophthora muscae.</title>
        <authorList>
            <person name="Elya C."/>
            <person name="Lovett B.R."/>
            <person name="Lee E."/>
            <person name="Macias A.M."/>
            <person name="Hajek A.E."/>
            <person name="De Bivort B.L."/>
            <person name="Kasson M.T."/>
            <person name="De Fine Licht H.H."/>
            <person name="Stajich J.E."/>
        </authorList>
    </citation>
    <scope>NUCLEOTIDE SEQUENCE</scope>
    <source>
        <strain evidence="1">Berkeley</strain>
    </source>
</reference>
<name>A0ACC2RX92_9FUNG</name>
<gene>
    <name evidence="1" type="ORF">DSO57_1011681</name>
</gene>
<accession>A0ACC2RX92</accession>
<evidence type="ECO:0000313" key="2">
    <source>
        <dbReference type="Proteomes" id="UP001165960"/>
    </source>
</evidence>
<sequence length="127" mass="13611">MWSPVQALGTLLADPYLTFRNASFDIPDKNLVIGIQEVSAPPFGLTESPNSQWLIGKEANDKLVNNELLHFEIESRQSGVSTIKLMDNVTKIDDTDKLFGSVSALACLLVSGSVAGPCSSSPGLCEE</sequence>
<evidence type="ECO:0000313" key="1">
    <source>
        <dbReference type="EMBL" id="KAJ9054679.1"/>
    </source>
</evidence>
<protein>
    <submittedName>
        <fullName evidence="1">Uncharacterized protein</fullName>
    </submittedName>
</protein>
<comment type="caution">
    <text evidence="1">The sequence shown here is derived from an EMBL/GenBank/DDBJ whole genome shotgun (WGS) entry which is preliminary data.</text>
</comment>